<feature type="region of interest" description="Disordered" evidence="1">
    <location>
        <begin position="42"/>
        <end position="79"/>
    </location>
</feature>
<accession>A0A504YNN6</accession>
<evidence type="ECO:0000313" key="2">
    <source>
        <dbReference type="EMBL" id="TPP61941.1"/>
    </source>
</evidence>
<proteinExistence type="predicted"/>
<reference evidence="2 3" key="1">
    <citation type="submission" date="2019-04" db="EMBL/GenBank/DDBJ databases">
        <title>Annotation for the trematode Fasciola gigantica.</title>
        <authorList>
            <person name="Choi Y.-J."/>
        </authorList>
    </citation>
    <scope>NUCLEOTIDE SEQUENCE [LARGE SCALE GENOMIC DNA]</scope>
    <source>
        <strain evidence="2">Uganda_cow_1</strain>
    </source>
</reference>
<protein>
    <submittedName>
        <fullName evidence="2">Uncharacterized protein</fullName>
    </submittedName>
</protein>
<evidence type="ECO:0000313" key="3">
    <source>
        <dbReference type="Proteomes" id="UP000316759"/>
    </source>
</evidence>
<organism evidence="2 3">
    <name type="scientific">Fasciola gigantica</name>
    <name type="common">Giant liver fluke</name>
    <dbReference type="NCBI Taxonomy" id="46835"/>
    <lineage>
        <taxon>Eukaryota</taxon>
        <taxon>Metazoa</taxon>
        <taxon>Spiralia</taxon>
        <taxon>Lophotrochozoa</taxon>
        <taxon>Platyhelminthes</taxon>
        <taxon>Trematoda</taxon>
        <taxon>Digenea</taxon>
        <taxon>Plagiorchiida</taxon>
        <taxon>Echinostomata</taxon>
        <taxon>Echinostomatoidea</taxon>
        <taxon>Fasciolidae</taxon>
        <taxon>Fasciola</taxon>
    </lineage>
</organism>
<sequence length="113" mass="12322">MAIDDLRDEHILGCFTMEISDLKTKEDFLLSIPKSLLSALTPGSQAQGLHRSPETVTKRNNHSQYNPLSLAPNRAAPPSVSYRGRSLTAVHCRKFGSRSSTLDIAISAVRGDS</sequence>
<dbReference type="EMBL" id="SUNJ01007501">
    <property type="protein sequence ID" value="TPP61941.1"/>
    <property type="molecule type" value="Genomic_DNA"/>
</dbReference>
<dbReference type="Proteomes" id="UP000316759">
    <property type="component" value="Unassembled WGS sequence"/>
</dbReference>
<evidence type="ECO:0000256" key="1">
    <source>
        <dbReference type="SAM" id="MobiDB-lite"/>
    </source>
</evidence>
<keyword evidence="3" id="KW-1185">Reference proteome</keyword>
<dbReference type="AlphaFoldDB" id="A0A504YNN6"/>
<comment type="caution">
    <text evidence="2">The sequence shown here is derived from an EMBL/GenBank/DDBJ whole genome shotgun (WGS) entry which is preliminary data.</text>
</comment>
<name>A0A504YNN6_FASGI</name>
<gene>
    <name evidence="2" type="ORF">FGIG_11517</name>
</gene>